<evidence type="ECO:0000313" key="2">
    <source>
        <dbReference type="EMBL" id="KAJ3449325.1"/>
    </source>
</evidence>
<comment type="caution">
    <text evidence="2">The sequence shown here is derived from an EMBL/GenBank/DDBJ whole genome shotgun (WGS) entry which is preliminary data.</text>
</comment>
<feature type="compositionally biased region" description="Basic and acidic residues" evidence="1">
    <location>
        <begin position="702"/>
        <end position="715"/>
    </location>
</feature>
<feature type="region of interest" description="Disordered" evidence="1">
    <location>
        <begin position="1"/>
        <end position="198"/>
    </location>
</feature>
<name>A0AAV8A954_9EUKA</name>
<feature type="compositionally biased region" description="Basic and acidic residues" evidence="1">
    <location>
        <begin position="9"/>
        <end position="18"/>
    </location>
</feature>
<accession>A0AAV8A954</accession>
<feature type="compositionally biased region" description="Polar residues" evidence="1">
    <location>
        <begin position="812"/>
        <end position="830"/>
    </location>
</feature>
<gene>
    <name evidence="2" type="ORF">M0812_05471</name>
</gene>
<feature type="compositionally biased region" description="Basic and acidic residues" evidence="1">
    <location>
        <begin position="154"/>
        <end position="182"/>
    </location>
</feature>
<dbReference type="AlphaFoldDB" id="A0AAV8A954"/>
<feature type="compositionally biased region" description="Low complexity" evidence="1">
    <location>
        <begin position="831"/>
        <end position="843"/>
    </location>
</feature>
<feature type="compositionally biased region" description="Polar residues" evidence="1">
    <location>
        <begin position="19"/>
        <end position="33"/>
    </location>
</feature>
<feature type="compositionally biased region" description="Basic and acidic residues" evidence="1">
    <location>
        <begin position="724"/>
        <end position="761"/>
    </location>
</feature>
<feature type="compositionally biased region" description="Low complexity" evidence="1">
    <location>
        <begin position="799"/>
        <end position="808"/>
    </location>
</feature>
<feature type="compositionally biased region" description="Basic and acidic residues" evidence="1">
    <location>
        <begin position="34"/>
        <end position="44"/>
    </location>
</feature>
<feature type="compositionally biased region" description="Low complexity" evidence="1">
    <location>
        <begin position="47"/>
        <end position="71"/>
    </location>
</feature>
<evidence type="ECO:0000313" key="3">
    <source>
        <dbReference type="Proteomes" id="UP001146793"/>
    </source>
</evidence>
<feature type="region of interest" description="Disordered" evidence="1">
    <location>
        <begin position="686"/>
        <end position="897"/>
    </location>
</feature>
<evidence type="ECO:0000256" key="1">
    <source>
        <dbReference type="SAM" id="MobiDB-lite"/>
    </source>
</evidence>
<feature type="compositionally biased region" description="Polar residues" evidence="1">
    <location>
        <begin position="686"/>
        <end position="695"/>
    </location>
</feature>
<feature type="compositionally biased region" description="Low complexity" evidence="1">
    <location>
        <begin position="102"/>
        <end position="115"/>
    </location>
</feature>
<feature type="compositionally biased region" description="Low complexity" evidence="1">
    <location>
        <begin position="125"/>
        <end position="137"/>
    </location>
</feature>
<dbReference type="Proteomes" id="UP001146793">
    <property type="component" value="Unassembled WGS sequence"/>
</dbReference>
<feature type="compositionally biased region" description="Polar residues" evidence="1">
    <location>
        <begin position="138"/>
        <end position="152"/>
    </location>
</feature>
<dbReference type="EMBL" id="JANTQA010000012">
    <property type="protein sequence ID" value="KAJ3449325.1"/>
    <property type="molecule type" value="Genomic_DNA"/>
</dbReference>
<reference evidence="2" key="1">
    <citation type="submission" date="2022-08" db="EMBL/GenBank/DDBJ databases">
        <title>Novel sulphate-reducing endosymbionts in the free-living metamonad Anaeramoeba.</title>
        <authorList>
            <person name="Jerlstrom-Hultqvist J."/>
            <person name="Cepicka I."/>
            <person name="Gallot-Lavallee L."/>
            <person name="Salas-Leiva D."/>
            <person name="Curtis B.A."/>
            <person name="Zahonova K."/>
            <person name="Pipaliya S."/>
            <person name="Dacks J."/>
            <person name="Roger A.J."/>
        </authorList>
    </citation>
    <scope>NUCLEOTIDE SEQUENCE</scope>
    <source>
        <strain evidence="2">Busselton2</strain>
    </source>
</reference>
<protein>
    <submittedName>
        <fullName evidence="2">Protein fmp42</fullName>
    </submittedName>
</protein>
<organism evidence="2 3">
    <name type="scientific">Anaeramoeba flamelloides</name>
    <dbReference type="NCBI Taxonomy" id="1746091"/>
    <lineage>
        <taxon>Eukaryota</taxon>
        <taxon>Metamonada</taxon>
        <taxon>Anaeramoebidae</taxon>
        <taxon>Anaeramoeba</taxon>
    </lineage>
</organism>
<sequence length="897" mass="101890">MSSSINSKSEGEPNEENKQSFSTSLSSEQNSGTEKLDNQPRSKDTFSSNNSDHSNSTNSENNISTQSNSNSDKNDPNLIKVESFSSEEALFISELNSDKSNSDQSNSDKSNSNTSGPDKPNSETNNSDKSNSDQSDNGNENFSSEEANSMPESNSDKSKSDKSNSDKINSEKSDNEKERFTSDETTSEDEDLSQLSREELRERLKQKRKKLKAYSNKIQSTKIEIQKKQTKIGSIIRKIDKKKKNILDQKLISKNEIKFESISNNPNSAYFSRGGFSQLFKRFSKQDKNYLVFENFFFTNFYDRWGHLDKDEIISASSGILSKLYSKFEKAWQCALNLANLGGINETVKLAISSLDQGRGSELIEAKLTMNQSKILFDETAKGKTLIYSARWGSHLKLYLDINNLKVLYLVDTKRKQLVTLIPNSLNTRRTLAFCFLIFNFSHGKSLLIGKNPKVQYIEKQNLKTNVFIKLDKMPKEYLKYCESYYNLLQNSKKTKTKNMKKIKLNIQKMVKYSTLKSNLKKYWENKLVTFPVALCVKRHFPFAPGWLKIDVDGVSFGFGNGKKSKKFIVYNADFEINEFENDTRLFDLIGISLSEKKRLDKIKKNIETKNRKKKSSVVRENSATLQTKILKFPIAAESQKDRELIIIVSHLFYERKRLQLQDSGFNAALEEIHGLLEKYNVQIEESQSEDSQYSGVDELEKDSKKDSKKEKGISESESNSNSDDNKSNSESNSDNKPDNKSESISENKSESDFNFDDKSESYFNSENKSKYSSENNESNSDSKSVKGSNSGYNKSESDFNSDFNSDYNKSESGFNSDTKLNSDTESNGINSESNDLDNNSSLEEQEQNEIKSNSNSNSNSKKKSFDDIFSNNSSDKDESSPFQSEKNSNPSSSFHS</sequence>
<proteinExistence type="predicted"/>
<feature type="compositionally biased region" description="Polar residues" evidence="1">
    <location>
        <begin position="881"/>
        <end position="897"/>
    </location>
</feature>
<feature type="compositionally biased region" description="Low complexity" evidence="1">
    <location>
        <begin position="765"/>
        <end position="783"/>
    </location>
</feature>